<dbReference type="PANTHER" id="PTHR14110">
    <property type="entry name" value="MITOCHONDRIAL IMPORT INNER MEMBRANE TRANSLOCASE SUBUNIT TIM22"/>
    <property type="match status" value="1"/>
</dbReference>
<dbReference type="GO" id="GO:0030943">
    <property type="term" value="F:mitochondrion targeting sequence binding"/>
    <property type="evidence" value="ECO:0007669"/>
    <property type="project" value="TreeGrafter"/>
</dbReference>
<name>A0A6S8BLG5_9STRA</name>
<comment type="subcellular location">
    <subcellularLocation>
        <location evidence="1 8">Mitochondrion inner membrane</location>
        <topology evidence="1 8">Multi-pass membrane protein</topology>
    </subcellularLocation>
</comment>
<evidence type="ECO:0000256" key="2">
    <source>
        <dbReference type="ARBA" id="ARBA00008444"/>
    </source>
</evidence>
<dbReference type="InterPro" id="IPR039175">
    <property type="entry name" value="TIM22"/>
</dbReference>
<keyword evidence="3" id="KW-0812">Transmembrane</keyword>
<protein>
    <recommendedName>
        <fullName evidence="8">Mitochondrial import inner membrane translocase subunit TIM22</fullName>
    </recommendedName>
</protein>
<dbReference type="AlphaFoldDB" id="A0A6S8BLG5"/>
<dbReference type="EMBL" id="HBIN01008726">
    <property type="protein sequence ID" value="CAE0436219.1"/>
    <property type="molecule type" value="Transcribed_RNA"/>
</dbReference>
<dbReference type="GO" id="GO:0042721">
    <property type="term" value="C:TIM22 mitochondrial import inner membrane insertion complex"/>
    <property type="evidence" value="ECO:0007669"/>
    <property type="project" value="UniProtKB-UniRule"/>
</dbReference>
<dbReference type="EMBL" id="HBIN01008725">
    <property type="protein sequence ID" value="CAE0436218.1"/>
    <property type="molecule type" value="Transcribed_RNA"/>
</dbReference>
<dbReference type="PANTHER" id="PTHR14110:SF0">
    <property type="entry name" value="MITOCHONDRIAL IMPORT INNER MEMBRANE TRANSLOCASE SUBUNIT TIM22"/>
    <property type="match status" value="1"/>
</dbReference>
<keyword evidence="6 8" id="KW-0496">Mitochondrion</keyword>
<evidence type="ECO:0000256" key="7">
    <source>
        <dbReference type="ARBA" id="ARBA00023136"/>
    </source>
</evidence>
<accession>A0A6S8BLG5</accession>
<evidence type="ECO:0000256" key="3">
    <source>
        <dbReference type="ARBA" id="ARBA00022692"/>
    </source>
</evidence>
<comment type="similarity">
    <text evidence="2 8">Belongs to the Tim17/Tim22/Tim23 family.</text>
</comment>
<reference evidence="10" key="1">
    <citation type="submission" date="2021-01" db="EMBL/GenBank/DDBJ databases">
        <authorList>
            <person name="Corre E."/>
            <person name="Pelletier E."/>
            <person name="Niang G."/>
            <person name="Scheremetjew M."/>
            <person name="Finn R."/>
            <person name="Kale V."/>
            <person name="Holt S."/>
            <person name="Cochrane G."/>
            <person name="Meng A."/>
            <person name="Brown T."/>
            <person name="Cohen L."/>
        </authorList>
    </citation>
    <scope>NUCLEOTIDE SEQUENCE</scope>
    <source>
        <strain evidence="10">GSBS06</strain>
    </source>
</reference>
<evidence type="ECO:0000256" key="4">
    <source>
        <dbReference type="ARBA" id="ARBA00022792"/>
    </source>
</evidence>
<organism evidence="10">
    <name type="scientific">Aplanochytrium stocchinoi</name>
    <dbReference type="NCBI Taxonomy" id="215587"/>
    <lineage>
        <taxon>Eukaryota</taxon>
        <taxon>Sar</taxon>
        <taxon>Stramenopiles</taxon>
        <taxon>Bigyra</taxon>
        <taxon>Labyrinthulomycetes</taxon>
        <taxon>Thraustochytrida</taxon>
        <taxon>Thraustochytriidae</taxon>
        <taxon>Aplanochytrium</taxon>
    </lineage>
</organism>
<dbReference type="GO" id="GO:0045039">
    <property type="term" value="P:protein insertion into mitochondrial inner membrane"/>
    <property type="evidence" value="ECO:0007669"/>
    <property type="project" value="UniProtKB-UniRule"/>
</dbReference>
<keyword evidence="5" id="KW-1133">Transmembrane helix</keyword>
<keyword evidence="4 8" id="KW-0999">Mitochondrion inner membrane</keyword>
<evidence type="ECO:0000256" key="1">
    <source>
        <dbReference type="ARBA" id="ARBA00004448"/>
    </source>
</evidence>
<gene>
    <name evidence="9" type="ORF">ASTO00021_LOCUS6483</name>
    <name evidence="10" type="ORF">ASTO00021_LOCUS6484</name>
</gene>
<evidence type="ECO:0000313" key="10">
    <source>
        <dbReference type="EMBL" id="CAE0436219.1"/>
    </source>
</evidence>
<evidence type="ECO:0000256" key="5">
    <source>
        <dbReference type="ARBA" id="ARBA00022989"/>
    </source>
</evidence>
<proteinExistence type="inferred from homology"/>
<dbReference type="Pfam" id="PF02466">
    <property type="entry name" value="Tim17"/>
    <property type="match status" value="1"/>
</dbReference>
<comment type="function">
    <text evidence="8">Essential core component of the TIM22 complex, a complex that mediates the import and insertion of multi-pass transmembrane proteins into the mitochondrial inner membrane. In the TIM22 complex, it constitutes the voltage-activated and signal-gated channel. Forms a twin-pore translocase that uses the membrane potential as external driving force in 2 voltage-dependent steps.</text>
</comment>
<keyword evidence="8" id="KW-0811">Translocation</keyword>
<keyword evidence="8" id="KW-0653">Protein transport</keyword>
<keyword evidence="7" id="KW-0472">Membrane</keyword>
<sequence length="189" mass="19641">MNANNSVDPGSADAQIVFDRLLENNNKVMGEPFLPPLAAMGAAMPFDPFRFMEACVAKSLTSAVVGGAMGGAMGLIIGSYSSITPPVTLPGVPDPPKIPMKHQLREAWTSTGRRCRRWGKNFAMVTAVFSGVECCVEKYRAKHDLANGVIGGCATGAILAAGQGPGAMCFGCVGFAAFSAAIESLMGNH</sequence>
<comment type="subunit">
    <text evidence="8">Component of the TIM22 complex.</text>
</comment>
<dbReference type="GO" id="GO:0008320">
    <property type="term" value="F:protein transmembrane transporter activity"/>
    <property type="evidence" value="ECO:0007669"/>
    <property type="project" value="UniProtKB-UniRule"/>
</dbReference>
<evidence type="ECO:0000256" key="8">
    <source>
        <dbReference type="RuleBase" id="RU367038"/>
    </source>
</evidence>
<evidence type="ECO:0000256" key="6">
    <source>
        <dbReference type="ARBA" id="ARBA00023128"/>
    </source>
</evidence>
<keyword evidence="8" id="KW-0813">Transport</keyword>
<evidence type="ECO:0000313" key="9">
    <source>
        <dbReference type="EMBL" id="CAE0436218.1"/>
    </source>
</evidence>